<dbReference type="GO" id="GO:0006749">
    <property type="term" value="P:glutathione metabolic process"/>
    <property type="evidence" value="ECO:0007669"/>
    <property type="project" value="TreeGrafter"/>
</dbReference>
<gene>
    <name evidence="1" type="ORF">EOD39_2313</name>
</gene>
<dbReference type="Proteomes" id="UP000289886">
    <property type="component" value="Unassembled WGS sequence"/>
</dbReference>
<dbReference type="GO" id="GO:0045174">
    <property type="term" value="F:glutathione dehydrogenase (ascorbate) activity"/>
    <property type="evidence" value="ECO:0007669"/>
    <property type="project" value="TreeGrafter"/>
</dbReference>
<dbReference type="Gene3D" id="1.20.1050.10">
    <property type="match status" value="1"/>
</dbReference>
<dbReference type="AlphaFoldDB" id="A0A444U2C7"/>
<dbReference type="Gene3D" id="3.40.30.10">
    <property type="entry name" value="Glutaredoxin"/>
    <property type="match status" value="1"/>
</dbReference>
<dbReference type="PANTHER" id="PTHR43968">
    <property type="match status" value="1"/>
</dbReference>
<accession>A0A444U2C7</accession>
<name>A0A444U2C7_ACIRT</name>
<reference evidence="1 2" key="1">
    <citation type="submission" date="2019-01" db="EMBL/GenBank/DDBJ databases">
        <title>Draft Genome and Complete Hox-Cluster Characterization of the Sterlet Sturgeon (Acipenser ruthenus).</title>
        <authorList>
            <person name="Wei Q."/>
        </authorList>
    </citation>
    <scope>NUCLEOTIDE SEQUENCE [LARGE SCALE GENOMIC DNA]</scope>
    <source>
        <strain evidence="1">WHYD16114868_AA</strain>
        <tissue evidence="1">Blood</tissue>
    </source>
</reference>
<sequence length="185" mass="21044">MPKGQVIYESPITCEYLDEVYAGNKLIPTDPYETAKQKMLVENFSKVITHYYKITMAKKNGEDTSVLEEEMKSKFTQFNKVRMAVLSTLEPRSCKHRLEPHSFRQTQATQLQADSSHTASNTQATQLQAQTHAMQLQTQTQATQLQAQTHAMQLQTQTHATQLQTQTRATQLQAQIRATQLKAQT</sequence>
<comment type="caution">
    <text evidence="1">The sequence shown here is derived from an EMBL/GenBank/DDBJ whole genome shotgun (WGS) entry which is preliminary data.</text>
</comment>
<protein>
    <submittedName>
        <fullName evidence="1">Glutathione S-transferase omega-1</fullName>
    </submittedName>
</protein>
<evidence type="ECO:0000313" key="2">
    <source>
        <dbReference type="Proteomes" id="UP000289886"/>
    </source>
</evidence>
<dbReference type="GO" id="GO:0005737">
    <property type="term" value="C:cytoplasm"/>
    <property type="evidence" value="ECO:0007669"/>
    <property type="project" value="TreeGrafter"/>
</dbReference>
<dbReference type="InterPro" id="IPR050983">
    <property type="entry name" value="GST_Omega/HSP26"/>
</dbReference>
<keyword evidence="2" id="KW-1185">Reference proteome</keyword>
<evidence type="ECO:0000313" key="1">
    <source>
        <dbReference type="EMBL" id="RXM29363.1"/>
    </source>
</evidence>
<organism evidence="1 2">
    <name type="scientific">Acipenser ruthenus</name>
    <name type="common">Sterlet sturgeon</name>
    <dbReference type="NCBI Taxonomy" id="7906"/>
    <lineage>
        <taxon>Eukaryota</taxon>
        <taxon>Metazoa</taxon>
        <taxon>Chordata</taxon>
        <taxon>Craniata</taxon>
        <taxon>Vertebrata</taxon>
        <taxon>Euteleostomi</taxon>
        <taxon>Actinopterygii</taxon>
        <taxon>Chondrostei</taxon>
        <taxon>Acipenseriformes</taxon>
        <taxon>Acipenseridae</taxon>
        <taxon>Acipenser</taxon>
    </lineage>
</organism>
<dbReference type="EMBL" id="SCEB01215471">
    <property type="protein sequence ID" value="RXM29363.1"/>
    <property type="molecule type" value="Genomic_DNA"/>
</dbReference>
<dbReference type="PANTHER" id="PTHR43968:SF6">
    <property type="entry name" value="GLUTATHIONE S-TRANSFERASE OMEGA"/>
    <property type="match status" value="1"/>
</dbReference>
<proteinExistence type="predicted"/>
<dbReference type="GO" id="GO:0004364">
    <property type="term" value="F:glutathione transferase activity"/>
    <property type="evidence" value="ECO:0007669"/>
    <property type="project" value="TreeGrafter"/>
</dbReference>
<keyword evidence="1" id="KW-0808">Transferase</keyword>